<evidence type="ECO:0000259" key="2">
    <source>
        <dbReference type="Pfam" id="PF07859"/>
    </source>
</evidence>
<dbReference type="PANTHER" id="PTHR48081:SF31">
    <property type="entry name" value="STERYL ACETYL HYDROLASE MUG81-RELATED"/>
    <property type="match status" value="1"/>
</dbReference>
<dbReference type="AlphaFoldDB" id="A0AAN7CAH2"/>
<proteinExistence type="predicted"/>
<gene>
    <name evidence="3" type="ORF">C8A03DRAFT_34062</name>
</gene>
<dbReference type="InterPro" id="IPR013094">
    <property type="entry name" value="AB_hydrolase_3"/>
</dbReference>
<name>A0AAN7CAH2_9PEZI</name>
<evidence type="ECO:0000256" key="1">
    <source>
        <dbReference type="ARBA" id="ARBA00022801"/>
    </source>
</evidence>
<evidence type="ECO:0000313" key="4">
    <source>
        <dbReference type="Proteomes" id="UP001303760"/>
    </source>
</evidence>
<dbReference type="InterPro" id="IPR050300">
    <property type="entry name" value="GDXG_lipolytic_enzyme"/>
</dbReference>
<dbReference type="PANTHER" id="PTHR48081">
    <property type="entry name" value="AB HYDROLASE SUPERFAMILY PROTEIN C4A8.06C"/>
    <property type="match status" value="1"/>
</dbReference>
<accession>A0AAN7CAH2</accession>
<protein>
    <submittedName>
        <fullName evidence="3">Alpha/Beta hydrolase protein</fullName>
    </submittedName>
</protein>
<dbReference type="EMBL" id="MU860115">
    <property type="protein sequence ID" value="KAK4237956.1"/>
    <property type="molecule type" value="Genomic_DNA"/>
</dbReference>
<reference evidence="3" key="1">
    <citation type="journal article" date="2023" name="Mol. Phylogenet. Evol.">
        <title>Genome-scale phylogeny and comparative genomics of the fungal order Sordariales.</title>
        <authorList>
            <person name="Hensen N."/>
            <person name="Bonometti L."/>
            <person name="Westerberg I."/>
            <person name="Brannstrom I.O."/>
            <person name="Guillou S."/>
            <person name="Cros-Aarteil S."/>
            <person name="Calhoun S."/>
            <person name="Haridas S."/>
            <person name="Kuo A."/>
            <person name="Mondo S."/>
            <person name="Pangilinan J."/>
            <person name="Riley R."/>
            <person name="LaButti K."/>
            <person name="Andreopoulos B."/>
            <person name="Lipzen A."/>
            <person name="Chen C."/>
            <person name="Yan M."/>
            <person name="Daum C."/>
            <person name="Ng V."/>
            <person name="Clum A."/>
            <person name="Steindorff A."/>
            <person name="Ohm R.A."/>
            <person name="Martin F."/>
            <person name="Silar P."/>
            <person name="Natvig D.O."/>
            <person name="Lalanne C."/>
            <person name="Gautier V."/>
            <person name="Ament-Velasquez S.L."/>
            <person name="Kruys A."/>
            <person name="Hutchinson M.I."/>
            <person name="Powell A.J."/>
            <person name="Barry K."/>
            <person name="Miller A.N."/>
            <person name="Grigoriev I.V."/>
            <person name="Debuchy R."/>
            <person name="Gladieux P."/>
            <person name="Hiltunen Thoren M."/>
            <person name="Johannesson H."/>
        </authorList>
    </citation>
    <scope>NUCLEOTIDE SEQUENCE</scope>
    <source>
        <strain evidence="3">CBS 532.94</strain>
    </source>
</reference>
<sequence length="380" mass="41834">MAQSLQLPHDETPRFGPLSWLLLLSRATFITGHLAFKAITSLPPSRREGLSFHEYVAYEGMRDYQCGLDAVGIQQLLPPTITTCRRYARRHKIPLADIRLPDGSVAAWLGPRKPERGVRVLFHGGGYMAPALPQHLDMAHGFASKPPEGAALVVLGYALASERRNYYPTQLRQAAWLLEHLLHVEHVPPASITLIGDSAGGHLLLGLLLHIHHPNPAVPPVAVEGRFAGAALVSPWVELGDPSLSSEKLPGGRRDIVTPDSLAYWARNLLAGAEADPWNSPLSAPREWWADLPVEDVLVTYGGAELFRDDVARLGEVLRSEHPRTTTVVACEGEIHVHMLMNRFLRIGKPCRSEEVFVRWLEGRSGGEDVKRASMSGILI</sequence>
<keyword evidence="1 3" id="KW-0378">Hydrolase</keyword>
<dbReference type="InterPro" id="IPR029058">
    <property type="entry name" value="AB_hydrolase_fold"/>
</dbReference>
<dbReference type="SUPFAM" id="SSF53474">
    <property type="entry name" value="alpha/beta-Hydrolases"/>
    <property type="match status" value="1"/>
</dbReference>
<dbReference type="Pfam" id="PF07859">
    <property type="entry name" value="Abhydrolase_3"/>
    <property type="match status" value="1"/>
</dbReference>
<keyword evidence="4" id="KW-1185">Reference proteome</keyword>
<comment type="caution">
    <text evidence="3">The sequence shown here is derived from an EMBL/GenBank/DDBJ whole genome shotgun (WGS) entry which is preliminary data.</text>
</comment>
<dbReference type="Proteomes" id="UP001303760">
    <property type="component" value="Unassembled WGS sequence"/>
</dbReference>
<feature type="domain" description="Alpha/beta hydrolase fold-3" evidence="2">
    <location>
        <begin position="120"/>
        <end position="338"/>
    </location>
</feature>
<dbReference type="GO" id="GO:0016787">
    <property type="term" value="F:hydrolase activity"/>
    <property type="evidence" value="ECO:0007669"/>
    <property type="project" value="UniProtKB-KW"/>
</dbReference>
<organism evidence="3 4">
    <name type="scientific">Achaetomium macrosporum</name>
    <dbReference type="NCBI Taxonomy" id="79813"/>
    <lineage>
        <taxon>Eukaryota</taxon>
        <taxon>Fungi</taxon>
        <taxon>Dikarya</taxon>
        <taxon>Ascomycota</taxon>
        <taxon>Pezizomycotina</taxon>
        <taxon>Sordariomycetes</taxon>
        <taxon>Sordariomycetidae</taxon>
        <taxon>Sordariales</taxon>
        <taxon>Chaetomiaceae</taxon>
        <taxon>Achaetomium</taxon>
    </lineage>
</organism>
<evidence type="ECO:0000313" key="3">
    <source>
        <dbReference type="EMBL" id="KAK4237956.1"/>
    </source>
</evidence>
<reference evidence="3" key="2">
    <citation type="submission" date="2023-05" db="EMBL/GenBank/DDBJ databases">
        <authorList>
            <consortium name="Lawrence Berkeley National Laboratory"/>
            <person name="Steindorff A."/>
            <person name="Hensen N."/>
            <person name="Bonometti L."/>
            <person name="Westerberg I."/>
            <person name="Brannstrom I.O."/>
            <person name="Guillou S."/>
            <person name="Cros-Aarteil S."/>
            <person name="Calhoun S."/>
            <person name="Haridas S."/>
            <person name="Kuo A."/>
            <person name="Mondo S."/>
            <person name="Pangilinan J."/>
            <person name="Riley R."/>
            <person name="Labutti K."/>
            <person name="Andreopoulos B."/>
            <person name="Lipzen A."/>
            <person name="Chen C."/>
            <person name="Yanf M."/>
            <person name="Daum C."/>
            <person name="Ng V."/>
            <person name="Clum A."/>
            <person name="Ohm R."/>
            <person name="Martin F."/>
            <person name="Silar P."/>
            <person name="Natvig D."/>
            <person name="Lalanne C."/>
            <person name="Gautier V."/>
            <person name="Ament-Velasquez S.L."/>
            <person name="Kruys A."/>
            <person name="Hutchinson M.I."/>
            <person name="Powell A.J."/>
            <person name="Barry K."/>
            <person name="Miller A.N."/>
            <person name="Grigoriev I.V."/>
            <person name="Debuchy R."/>
            <person name="Gladieux P."/>
            <person name="Thoren M.H."/>
            <person name="Johannesson H."/>
        </authorList>
    </citation>
    <scope>NUCLEOTIDE SEQUENCE</scope>
    <source>
        <strain evidence="3">CBS 532.94</strain>
    </source>
</reference>
<dbReference type="Gene3D" id="3.40.50.1820">
    <property type="entry name" value="alpha/beta hydrolase"/>
    <property type="match status" value="1"/>
</dbReference>